<dbReference type="InterPro" id="IPR036388">
    <property type="entry name" value="WH-like_DNA-bd_sf"/>
</dbReference>
<dbReference type="InterPro" id="IPR058922">
    <property type="entry name" value="WHD_DRP"/>
</dbReference>
<dbReference type="GO" id="GO:0042742">
    <property type="term" value="P:defense response to bacterium"/>
    <property type="evidence" value="ECO:0007669"/>
    <property type="project" value="UniProtKB-ARBA"/>
</dbReference>
<dbReference type="GO" id="GO:0005886">
    <property type="term" value="C:plasma membrane"/>
    <property type="evidence" value="ECO:0007669"/>
    <property type="project" value="UniProtKB-SubCell"/>
</dbReference>
<evidence type="ECO:0000256" key="9">
    <source>
        <dbReference type="ARBA" id="ARBA00022989"/>
    </source>
</evidence>
<dbReference type="GO" id="GO:0002758">
    <property type="term" value="P:innate immune response-activating signaling pathway"/>
    <property type="evidence" value="ECO:0007669"/>
    <property type="project" value="UniProtKB-ARBA"/>
</dbReference>
<reference evidence="14" key="1">
    <citation type="submission" date="2021-07" db="EMBL/GenBank/DDBJ databases">
        <title>Genome-wide identification of the NLR gene family in Haynaldia villosa by SMRT-RenSeq.</title>
        <authorList>
            <person name="Huang Z."/>
            <person name="Qiao F."/>
            <person name="Yang B."/>
            <person name="Liu J."/>
            <person name="Liu Y."/>
            <person name="Wulff B.B.H."/>
            <person name="Hu P."/>
            <person name="Lv Z."/>
            <person name="Zhang R."/>
            <person name="Chen P."/>
            <person name="Xing L."/>
            <person name="Cao A."/>
        </authorList>
    </citation>
    <scope>NUCLEOTIDE SEQUENCE</scope>
    <source>
        <strain evidence="14">Hv_Contig_1233_nlr_1</strain>
    </source>
</reference>
<dbReference type="PROSITE" id="PS00108">
    <property type="entry name" value="PROTEIN_KINASE_ST"/>
    <property type="match status" value="1"/>
</dbReference>
<dbReference type="FunFam" id="3.30.200.20:FF:000465">
    <property type="entry name" value="Cysteine-rich receptor-like protein kinase 6"/>
    <property type="match status" value="1"/>
</dbReference>
<evidence type="ECO:0000256" key="1">
    <source>
        <dbReference type="ARBA" id="ARBA00004162"/>
    </source>
</evidence>
<feature type="compositionally biased region" description="Gly residues" evidence="12">
    <location>
        <begin position="1398"/>
        <end position="1408"/>
    </location>
</feature>
<proteinExistence type="evidence at transcript level"/>
<keyword evidence="6" id="KW-0418">Kinase</keyword>
<dbReference type="InterPro" id="IPR008271">
    <property type="entry name" value="Ser/Thr_kinase_AS"/>
</dbReference>
<evidence type="ECO:0000256" key="5">
    <source>
        <dbReference type="ARBA" id="ARBA00022741"/>
    </source>
</evidence>
<dbReference type="FunFam" id="1.10.510.10:FF:000870">
    <property type="entry name" value="OSJNBa0016N04.16-like protein"/>
    <property type="match status" value="1"/>
</dbReference>
<evidence type="ECO:0000256" key="10">
    <source>
        <dbReference type="ARBA" id="ARBA00023136"/>
    </source>
</evidence>
<organism evidence="14">
    <name type="scientific">Dasypyrum villosum</name>
    <dbReference type="NCBI Taxonomy" id="40247"/>
    <lineage>
        <taxon>Eukaryota</taxon>
        <taxon>Viridiplantae</taxon>
        <taxon>Streptophyta</taxon>
        <taxon>Embryophyta</taxon>
        <taxon>Tracheophyta</taxon>
        <taxon>Spermatophyta</taxon>
        <taxon>Magnoliopsida</taxon>
        <taxon>Liliopsida</taxon>
        <taxon>Poales</taxon>
        <taxon>Poaceae</taxon>
        <taxon>BOP clade</taxon>
        <taxon>Pooideae</taxon>
        <taxon>Triticodae</taxon>
        <taxon>Triticeae</taxon>
        <taxon>Triticinae</taxon>
        <taxon>Dasypyrum</taxon>
    </lineage>
</organism>
<accession>A0A8K1IAQ8</accession>
<dbReference type="SUPFAM" id="SSF56112">
    <property type="entry name" value="Protein kinase-like (PK-like)"/>
    <property type="match status" value="1"/>
</dbReference>
<comment type="subcellular location">
    <subcellularLocation>
        <location evidence="1">Cell membrane</location>
        <topology evidence="1">Single-pass membrane protein</topology>
    </subcellularLocation>
</comment>
<dbReference type="SUPFAM" id="SSF52540">
    <property type="entry name" value="P-loop containing nucleoside triphosphate hydrolases"/>
    <property type="match status" value="1"/>
</dbReference>
<keyword evidence="10" id="KW-0472">Membrane</keyword>
<dbReference type="InterPro" id="IPR000719">
    <property type="entry name" value="Prot_kinase_dom"/>
</dbReference>
<dbReference type="InterPro" id="IPR027417">
    <property type="entry name" value="P-loop_NTPase"/>
</dbReference>
<evidence type="ECO:0000256" key="4">
    <source>
        <dbReference type="ARBA" id="ARBA00022737"/>
    </source>
</evidence>
<keyword evidence="3" id="KW-0812">Transmembrane</keyword>
<feature type="domain" description="Protein kinase" evidence="13">
    <location>
        <begin position="38"/>
        <end position="310"/>
    </location>
</feature>
<dbReference type="SUPFAM" id="SSF52058">
    <property type="entry name" value="L domain-like"/>
    <property type="match status" value="1"/>
</dbReference>
<evidence type="ECO:0000256" key="7">
    <source>
        <dbReference type="ARBA" id="ARBA00022821"/>
    </source>
</evidence>
<dbReference type="FunFam" id="1.10.10.10:FF:000322">
    <property type="entry name" value="Probable disease resistance protein At1g63360"/>
    <property type="match status" value="1"/>
</dbReference>
<keyword evidence="9" id="KW-1133">Transmembrane helix</keyword>
<dbReference type="GO" id="GO:0004672">
    <property type="term" value="F:protein kinase activity"/>
    <property type="evidence" value="ECO:0007669"/>
    <property type="project" value="InterPro"/>
</dbReference>
<dbReference type="InterPro" id="IPR042197">
    <property type="entry name" value="Apaf_helical"/>
</dbReference>
<dbReference type="PROSITE" id="PS00107">
    <property type="entry name" value="PROTEIN_KINASE_ATP"/>
    <property type="match status" value="1"/>
</dbReference>
<dbReference type="InterPro" id="IPR002182">
    <property type="entry name" value="NB-ARC"/>
</dbReference>
<dbReference type="Pfam" id="PF23559">
    <property type="entry name" value="WHD_DRP"/>
    <property type="match status" value="1"/>
</dbReference>
<dbReference type="Gene3D" id="3.30.200.20">
    <property type="entry name" value="Phosphorylase Kinase, domain 1"/>
    <property type="match status" value="1"/>
</dbReference>
<evidence type="ECO:0000256" key="12">
    <source>
        <dbReference type="SAM" id="MobiDB-lite"/>
    </source>
</evidence>
<evidence type="ECO:0000256" key="2">
    <source>
        <dbReference type="ARBA" id="ARBA00022679"/>
    </source>
</evidence>
<evidence type="ECO:0000313" key="14">
    <source>
        <dbReference type="EMBL" id="UBY07511.1"/>
    </source>
</evidence>
<dbReference type="GO" id="GO:0005524">
    <property type="term" value="F:ATP binding"/>
    <property type="evidence" value="ECO:0007669"/>
    <property type="project" value="UniProtKB-UniRule"/>
</dbReference>
<dbReference type="GO" id="GO:0043531">
    <property type="term" value="F:ADP binding"/>
    <property type="evidence" value="ECO:0007669"/>
    <property type="project" value="InterPro"/>
</dbReference>
<dbReference type="PANTHER" id="PTHR45707:SF70">
    <property type="entry name" value="PROTEIN KINASE DOMAIN-CONTAINING PROTEIN"/>
    <property type="match status" value="1"/>
</dbReference>
<evidence type="ECO:0000259" key="13">
    <source>
        <dbReference type="SMART" id="SM00220"/>
    </source>
</evidence>
<dbReference type="Gene3D" id="3.40.50.300">
    <property type="entry name" value="P-loop containing nucleotide triphosphate hydrolases"/>
    <property type="match status" value="1"/>
</dbReference>
<evidence type="ECO:0000256" key="11">
    <source>
        <dbReference type="PROSITE-ProRule" id="PRU10141"/>
    </source>
</evidence>
<keyword evidence="8 11" id="KW-0067">ATP-binding</keyword>
<dbReference type="Gene3D" id="1.10.10.10">
    <property type="entry name" value="Winged helix-like DNA-binding domain superfamily/Winged helix DNA-binding domain"/>
    <property type="match status" value="1"/>
</dbReference>
<dbReference type="Gene3D" id="1.10.8.430">
    <property type="entry name" value="Helical domain of apoptotic protease-activating factors"/>
    <property type="match status" value="1"/>
</dbReference>
<dbReference type="EMBL" id="MZ672912">
    <property type="protein sequence ID" value="UBY07511.1"/>
    <property type="molecule type" value="mRNA"/>
</dbReference>
<name>A0A8K1IAQ8_9POAL</name>
<dbReference type="GO" id="GO:0009626">
    <property type="term" value="P:plant-type hypersensitive response"/>
    <property type="evidence" value="ECO:0007669"/>
    <property type="project" value="UniProtKB-ARBA"/>
</dbReference>
<dbReference type="FunFam" id="3.40.50.300:FF:001091">
    <property type="entry name" value="Probable disease resistance protein At1g61300"/>
    <property type="match status" value="1"/>
</dbReference>
<dbReference type="PRINTS" id="PR00364">
    <property type="entry name" value="DISEASERSIST"/>
</dbReference>
<feature type="binding site" evidence="11">
    <location>
        <position position="66"/>
    </location>
    <ligand>
        <name>ATP</name>
        <dbReference type="ChEBI" id="CHEBI:30616"/>
    </ligand>
</feature>
<dbReference type="Gene3D" id="1.10.510.10">
    <property type="entry name" value="Transferase(Phosphotransferase) domain 1"/>
    <property type="match status" value="1"/>
</dbReference>
<keyword evidence="4" id="KW-0677">Repeat</keyword>
<dbReference type="SMART" id="SM00220">
    <property type="entry name" value="S_TKc"/>
    <property type="match status" value="1"/>
</dbReference>
<dbReference type="PANTHER" id="PTHR45707">
    <property type="entry name" value="C2 CALCIUM/LIPID-BINDING PLANT PHOSPHORIBOSYLTRANSFERASE FAMILY PROTEIN"/>
    <property type="match status" value="1"/>
</dbReference>
<keyword evidence="7" id="KW-0611">Plant defense</keyword>
<protein>
    <submittedName>
        <fullName evidence="14">NBS-LRR disease resistance protein</fullName>
    </submittedName>
</protein>
<keyword evidence="5 11" id="KW-0547">Nucleotide-binding</keyword>
<keyword evidence="2" id="KW-0808">Transferase</keyword>
<dbReference type="Pfam" id="PF00931">
    <property type="entry name" value="NB-ARC"/>
    <property type="match status" value="1"/>
</dbReference>
<sequence>MGRQASAARNDLEHMLSHENELPKALPLSLLEDITNGFSKNHQIGSGGFAVVYKGMLENGTVAVKKLLESFDIPDNKFNEEIRCLMKVKHNNIVRFLGYCANIQGQMESYNGDFVMADIRQRLLCFEYVPKGSLHEYIKDTSSRLDWIKSYQIIKGICEGLHYLHQNCIVHLDLKPANILLDENMTPKIADFGLSRCFDEKQSRAITKNMAGTLGYMAPEFHRGDKCTITYKSDIYSLGVIIIEMLTGKKWYPGYPNVDNVLESWSNKLRKSQRDTLLEQIRLCVDLGIKCIDGNQANRPNTSHIISRLVESENTCTITALTSSTVPQVERTLENLEHTTNNLPMRRNNVCHMNDIAEKNVTIGQEPTKELQEAQECLDDPHIVAVESAPSMSVEDRNLQEVIQLIKDDPAGVIGIWGPGGVGKTRLLNKIKNSLDDDMTFNYVVQVTASRGCSVEKIQTDIAHHLNLNIDGNVEFQSRFIFDFLKKSSFLVLLDDIWGQIDLQAVGIPYPLGNSNQIRRKVVLTTRSRRVCGQMEVRKDINVSCLNEDDSWQLFQDKVGHETLFYSPRTKALARELVKEMKGLPLALVTVGKAMYGKTDTAEWEYAIQYMRRSCCDNDDPLDMERIVFSQIKFSFDSLRNNTLRKCFLTCALWPEDHHICKVELARCWIGLGLVHETDIQSSYTKAYSLMGDLSAACLLDGCGEMYDSVKMHDVVCDMALWISCGCNEKNGKWFVRAGIGPHEKFTIPWGQVESVSLMWNCLLKLPPVGSNPCHMRMLCLGTNRLHESMLVEEIKKFTSLAYLDLRFNNLGEIPEELCSLTNLEHLDLSHNIDINEVPHSFGNLIKLKFLYLEWTSIQRMPETVISRLQSLQVIDFNTFYLRPVSKDLLSRMLRELGTLSHLKAVGITAMCFSQYKLLRESKNLPIRTLILRRLETRALYFSNILSHEFAPRALYELLIDMCVMEEIIFGHELARPNNCFGTLNQLSFSDLSNLREITWMETSPASLFPMLSCLDVHSCGKLNHLSWAMDLPCLEQLVIYDCSSMRQAFMRHHGDNQCNGQDSSKTFRCLKYLKFLRCESLVCIGDPGVTFPSLERLVLHHCPELKRLHFQTDSLPRKLRELQIDVGSWRDWNWKKHRSTSTSRLALDSFRPSCSSRTPRISSWPPLFPSPSFLLGASIAAARSRRLPSPLTAAPSASSTVRLTSLRLMHPAFSEQVPWLELAPAQHHRVRTSVSPVVPVPVHGHRPPARHVHRPAAPGVDHVQLSSSSDGENEAVRTSTWFLHSTASTRKGELRNHEDDVEVSMIREKRGGALPSGRCPRRRSARRGDTDRLRLHPWDWEWKWTGRGRRRRRGAEETRPQSHGRCVFPARSPCSATATARGRARATSQGPRRWHGGCRGAARGGQGRAVETAQRAGQHVGRQVLHGGRPHFPVAVGGLCSLLLAGVACTVTTSGSGRRWIEQQSPPTPDTERERDG</sequence>
<evidence type="ECO:0000256" key="8">
    <source>
        <dbReference type="ARBA" id="ARBA00022840"/>
    </source>
</evidence>
<dbReference type="InterPro" id="IPR011009">
    <property type="entry name" value="Kinase-like_dom_sf"/>
</dbReference>
<evidence type="ECO:0000256" key="6">
    <source>
        <dbReference type="ARBA" id="ARBA00022777"/>
    </source>
</evidence>
<dbReference type="Pfam" id="PF00069">
    <property type="entry name" value="Pkinase"/>
    <property type="match status" value="1"/>
</dbReference>
<feature type="compositionally biased region" description="Low complexity" evidence="12">
    <location>
        <begin position="1378"/>
        <end position="1388"/>
    </location>
</feature>
<dbReference type="InterPro" id="IPR032675">
    <property type="entry name" value="LRR_dom_sf"/>
</dbReference>
<dbReference type="InterPro" id="IPR055414">
    <property type="entry name" value="LRR_R13L4/SHOC2-like"/>
</dbReference>
<feature type="region of interest" description="Disordered" evidence="12">
    <location>
        <begin position="1378"/>
        <end position="1408"/>
    </location>
</feature>
<dbReference type="Pfam" id="PF23598">
    <property type="entry name" value="LRR_14"/>
    <property type="match status" value="1"/>
</dbReference>
<feature type="region of interest" description="Disordered" evidence="12">
    <location>
        <begin position="1455"/>
        <end position="1478"/>
    </location>
</feature>
<evidence type="ECO:0000256" key="3">
    <source>
        <dbReference type="ARBA" id="ARBA00022692"/>
    </source>
</evidence>
<dbReference type="InterPro" id="IPR017441">
    <property type="entry name" value="Protein_kinase_ATP_BS"/>
</dbReference>
<dbReference type="Gene3D" id="3.80.10.10">
    <property type="entry name" value="Ribonuclease Inhibitor"/>
    <property type="match status" value="2"/>
</dbReference>